<feature type="region of interest" description="Disordered" evidence="1">
    <location>
        <begin position="25"/>
        <end position="100"/>
    </location>
</feature>
<comment type="caution">
    <text evidence="2">The sequence shown here is derived from an EMBL/GenBank/DDBJ whole genome shotgun (WGS) entry which is preliminary data.</text>
</comment>
<dbReference type="EMBL" id="MU154763">
    <property type="protein sequence ID" value="KAF9487605.1"/>
    <property type="molecule type" value="Genomic_DNA"/>
</dbReference>
<dbReference type="Proteomes" id="UP000807025">
    <property type="component" value="Unassembled WGS sequence"/>
</dbReference>
<evidence type="ECO:0000256" key="1">
    <source>
        <dbReference type="SAM" id="MobiDB-lite"/>
    </source>
</evidence>
<organism evidence="2 3">
    <name type="scientific">Pleurotus eryngii</name>
    <name type="common">Boletus of the steppes</name>
    <dbReference type="NCBI Taxonomy" id="5323"/>
    <lineage>
        <taxon>Eukaryota</taxon>
        <taxon>Fungi</taxon>
        <taxon>Dikarya</taxon>
        <taxon>Basidiomycota</taxon>
        <taxon>Agaricomycotina</taxon>
        <taxon>Agaricomycetes</taxon>
        <taxon>Agaricomycetidae</taxon>
        <taxon>Agaricales</taxon>
        <taxon>Pleurotineae</taxon>
        <taxon>Pleurotaceae</taxon>
        <taxon>Pleurotus</taxon>
    </lineage>
</organism>
<feature type="compositionally biased region" description="Acidic residues" evidence="1">
    <location>
        <begin position="739"/>
        <end position="748"/>
    </location>
</feature>
<feature type="compositionally biased region" description="Polar residues" evidence="1">
    <location>
        <begin position="25"/>
        <end position="39"/>
    </location>
</feature>
<evidence type="ECO:0000313" key="3">
    <source>
        <dbReference type="Proteomes" id="UP000807025"/>
    </source>
</evidence>
<accession>A0A9P5ZJ86</accession>
<gene>
    <name evidence="2" type="ORF">BDN71DRAFT_1513803</name>
</gene>
<proteinExistence type="predicted"/>
<keyword evidence="3" id="KW-1185">Reference proteome</keyword>
<feature type="compositionally biased region" description="Polar residues" evidence="1">
    <location>
        <begin position="320"/>
        <end position="338"/>
    </location>
</feature>
<feature type="compositionally biased region" description="Polar residues" evidence="1">
    <location>
        <begin position="68"/>
        <end position="93"/>
    </location>
</feature>
<evidence type="ECO:0000313" key="2">
    <source>
        <dbReference type="EMBL" id="KAF9487605.1"/>
    </source>
</evidence>
<protein>
    <submittedName>
        <fullName evidence="2">Uncharacterized protein</fullName>
    </submittedName>
</protein>
<name>A0A9P5ZJ86_PLEER</name>
<feature type="region of interest" description="Disordered" evidence="1">
    <location>
        <begin position="190"/>
        <end position="341"/>
    </location>
</feature>
<dbReference type="OrthoDB" id="2755811at2759"/>
<dbReference type="AlphaFoldDB" id="A0A9P5ZJ86"/>
<feature type="region of interest" description="Disordered" evidence="1">
    <location>
        <begin position="722"/>
        <end position="748"/>
    </location>
</feature>
<sequence>MPPRKPSVAMVAVLEKCLQSTPEEIDTFTSHDAQSTEPASVSCRKKSAKASKEATVDKPQATQEDKPASNNHRVSTCASNKNTHPGQIINNNKQKQRSPAEVKAEKIAKKADALAKLVADTAEHKASVQRIASEEDRLYDEDLACKLVTERPDLAMEDIEPDLSVSVGLGKDEVNGNLSDASGLSLPDNFYHDSEAIQDPDYMPVVDVSDTESQEDIEHAPDDSDSSSLPSEVVITRRTGTSSKHAAAVKSTNKKEHGAIRANIAAQREIAQVAGAKRKTHEKTLSASATDQESSKRTKTVAIGGLRGDWRPTFPKPRPLNTSRTKNVKTASDKSNTGLGDEQAIDNIGGEFDDEEQQDTLEAIQASKIAAAAQGANFSSQKLKDKAPMPSQMVDTKAASRHTFQAGLRVTTVGLSDVTSCNSRLATPTPITGSFPPPQAVNGHVKTESTRAITMPTVKTEAANSTISCAKAESHTFAVQDLPFPPGQGPAYSKKWRNYQASLINWSGTLHDMFSATAHPKFTTTVKTLWIEIFPELAEHVDNRAIIPLAGATLGNHRSAMGKAAVALTANLVPTSSSPAAVLKIFSGSRYSVPGFVYRDPDAMSGDRGSYLSELLMETFTVHMGVILQAEQSFGRPYGALALTCAALERAIHSWKDAVNEIEGSKKDKKLNKQNSFKGERWGPVALHWLKGIKRNMLDRRWSVLICRVCMFIPDKGSAFEERNVQQPTTEADIRDIDTSGDEGLDSE</sequence>
<reference evidence="2" key="1">
    <citation type="submission" date="2020-11" db="EMBL/GenBank/DDBJ databases">
        <authorList>
            <consortium name="DOE Joint Genome Institute"/>
            <person name="Ahrendt S."/>
            <person name="Riley R."/>
            <person name="Andreopoulos W."/>
            <person name="Labutti K."/>
            <person name="Pangilinan J."/>
            <person name="Ruiz-Duenas F.J."/>
            <person name="Barrasa J.M."/>
            <person name="Sanchez-Garcia M."/>
            <person name="Camarero S."/>
            <person name="Miyauchi S."/>
            <person name="Serrano A."/>
            <person name="Linde D."/>
            <person name="Babiker R."/>
            <person name="Drula E."/>
            <person name="Ayuso-Fernandez I."/>
            <person name="Pacheco R."/>
            <person name="Padilla G."/>
            <person name="Ferreira P."/>
            <person name="Barriuso J."/>
            <person name="Kellner H."/>
            <person name="Castanera R."/>
            <person name="Alfaro M."/>
            <person name="Ramirez L."/>
            <person name="Pisabarro A.G."/>
            <person name="Kuo A."/>
            <person name="Tritt A."/>
            <person name="Lipzen A."/>
            <person name="He G."/>
            <person name="Yan M."/>
            <person name="Ng V."/>
            <person name="Cullen D."/>
            <person name="Martin F."/>
            <person name="Rosso M.-N."/>
            <person name="Henrissat B."/>
            <person name="Hibbett D."/>
            <person name="Martinez A.T."/>
            <person name="Grigoriev I.V."/>
        </authorList>
    </citation>
    <scope>NUCLEOTIDE SEQUENCE</scope>
    <source>
        <strain evidence="2">ATCC 90797</strain>
    </source>
</reference>